<dbReference type="KEGG" id="rml:FF011L_33040"/>
<dbReference type="EMBL" id="CP036262">
    <property type="protein sequence ID" value="QDS94525.1"/>
    <property type="molecule type" value="Genomic_DNA"/>
</dbReference>
<feature type="region of interest" description="Disordered" evidence="1">
    <location>
        <begin position="1092"/>
        <end position="1114"/>
    </location>
</feature>
<dbReference type="RefSeq" id="WP_145352547.1">
    <property type="nucleotide sequence ID" value="NZ_CP036262.1"/>
</dbReference>
<evidence type="ECO:0000259" key="2">
    <source>
        <dbReference type="SMART" id="SM00382"/>
    </source>
</evidence>
<dbReference type="Gene3D" id="3.40.50.300">
    <property type="entry name" value="P-loop containing nucleotide triphosphate hydrolases"/>
    <property type="match status" value="3"/>
</dbReference>
<protein>
    <submittedName>
        <fullName evidence="3">AAA-like domain protein</fullName>
    </submittedName>
</protein>
<dbReference type="Pfam" id="PF13191">
    <property type="entry name" value="AAA_16"/>
    <property type="match status" value="1"/>
</dbReference>
<feature type="domain" description="AAA+ ATPase" evidence="2">
    <location>
        <begin position="63"/>
        <end position="333"/>
    </location>
</feature>
<evidence type="ECO:0000313" key="4">
    <source>
        <dbReference type="Proteomes" id="UP000320672"/>
    </source>
</evidence>
<gene>
    <name evidence="3" type="ORF">FF011L_33040</name>
</gene>
<evidence type="ECO:0000256" key="1">
    <source>
        <dbReference type="SAM" id="MobiDB-lite"/>
    </source>
</evidence>
<dbReference type="InterPro" id="IPR041664">
    <property type="entry name" value="AAA_16"/>
</dbReference>
<dbReference type="PANTHER" id="PTHR30121:SF6">
    <property type="entry name" value="SLR6007 PROTEIN"/>
    <property type="match status" value="1"/>
</dbReference>
<organism evidence="3 4">
    <name type="scientific">Roseimaritima multifibrata</name>
    <dbReference type="NCBI Taxonomy" id="1930274"/>
    <lineage>
        <taxon>Bacteria</taxon>
        <taxon>Pseudomonadati</taxon>
        <taxon>Planctomycetota</taxon>
        <taxon>Planctomycetia</taxon>
        <taxon>Pirellulales</taxon>
        <taxon>Pirellulaceae</taxon>
        <taxon>Roseimaritima</taxon>
    </lineage>
</organism>
<dbReference type="PANTHER" id="PTHR30121">
    <property type="entry name" value="UNCHARACTERIZED PROTEIN YJGR-RELATED"/>
    <property type="match status" value="1"/>
</dbReference>
<dbReference type="InterPro" id="IPR027417">
    <property type="entry name" value="P-loop_NTPase"/>
</dbReference>
<feature type="compositionally biased region" description="Low complexity" evidence="1">
    <location>
        <begin position="1094"/>
        <end position="1110"/>
    </location>
</feature>
<dbReference type="OrthoDB" id="9758751at2"/>
<dbReference type="Gene3D" id="3.90.320.10">
    <property type="match status" value="1"/>
</dbReference>
<name>A0A517MI28_9BACT</name>
<feature type="region of interest" description="Disordered" evidence="1">
    <location>
        <begin position="1130"/>
        <end position="1154"/>
    </location>
</feature>
<accession>A0A517MI28</accession>
<evidence type="ECO:0000313" key="3">
    <source>
        <dbReference type="EMBL" id="QDS94525.1"/>
    </source>
</evidence>
<proteinExistence type="predicted"/>
<dbReference type="Pfam" id="PF01935">
    <property type="entry name" value="DUF87"/>
    <property type="match status" value="1"/>
</dbReference>
<dbReference type="InterPro" id="IPR003593">
    <property type="entry name" value="AAA+_ATPase"/>
</dbReference>
<reference evidence="3 4" key="1">
    <citation type="submission" date="2019-02" db="EMBL/GenBank/DDBJ databases">
        <title>Deep-cultivation of Planctomycetes and their phenomic and genomic characterization uncovers novel biology.</title>
        <authorList>
            <person name="Wiegand S."/>
            <person name="Jogler M."/>
            <person name="Boedeker C."/>
            <person name="Pinto D."/>
            <person name="Vollmers J."/>
            <person name="Rivas-Marin E."/>
            <person name="Kohn T."/>
            <person name="Peeters S.H."/>
            <person name="Heuer A."/>
            <person name="Rast P."/>
            <person name="Oberbeckmann S."/>
            <person name="Bunk B."/>
            <person name="Jeske O."/>
            <person name="Meyerdierks A."/>
            <person name="Storesund J.E."/>
            <person name="Kallscheuer N."/>
            <person name="Luecker S."/>
            <person name="Lage O.M."/>
            <person name="Pohl T."/>
            <person name="Merkel B.J."/>
            <person name="Hornburger P."/>
            <person name="Mueller R.-W."/>
            <person name="Bruemmer F."/>
            <person name="Labrenz M."/>
            <person name="Spormann A.M."/>
            <person name="Op den Camp H."/>
            <person name="Overmann J."/>
            <person name="Amann R."/>
            <person name="Jetten M.S.M."/>
            <person name="Mascher T."/>
            <person name="Medema M.H."/>
            <person name="Devos D.P."/>
            <person name="Kaster A.-K."/>
            <person name="Ovreas L."/>
            <person name="Rohde M."/>
            <person name="Galperin M.Y."/>
            <person name="Jogler C."/>
        </authorList>
    </citation>
    <scope>NUCLEOTIDE SEQUENCE [LARGE SCALE GENOMIC DNA]</scope>
    <source>
        <strain evidence="3 4">FF011L</strain>
    </source>
</reference>
<dbReference type="InterPro" id="IPR038726">
    <property type="entry name" value="PDDEXK_AddAB-type"/>
</dbReference>
<dbReference type="InterPro" id="IPR051162">
    <property type="entry name" value="T4SS_component"/>
</dbReference>
<dbReference type="InterPro" id="IPR011604">
    <property type="entry name" value="PDDEXK-like_dom_sf"/>
</dbReference>
<feature type="domain" description="AAA+ ATPase" evidence="2">
    <location>
        <begin position="1176"/>
        <end position="1507"/>
    </location>
</feature>
<dbReference type="SMART" id="SM00382">
    <property type="entry name" value="AAA"/>
    <property type="match status" value="2"/>
</dbReference>
<dbReference type="InterPro" id="IPR002789">
    <property type="entry name" value="HerA_central"/>
</dbReference>
<dbReference type="Pfam" id="PF12705">
    <property type="entry name" value="PDDEXK_1"/>
    <property type="match status" value="1"/>
</dbReference>
<sequence length="1581" mass="174228">MITTTENHSTLTDFARHVRFSNPFEQNRISDAGGQPPAYNVDAIHAEEYEELLYLVRRVRGAAASGAILWGEPGVGKSHLIARLGSAVQQEACVTFLHNVQVRAERLPRYVLKTILCQLARDSNGSLHDGKLNQLLAATVKNAAEKCATPPSLSTIYQSYRTVYIAPTIEAGNTDQEIAYEMLFAYFVAVYQGRRRKIDSPIAAEYALRWLTGDPLDADQIRAIGMPEKIAAKVEQLIPDDQGVEAVLSAIANLAKQADKTFLMLFDQVDNLNESQVSAWARFAHALIDHVPNLLVVTSGVRGRLLEMQDSSVVNAASWDRISQYKIDIGRISPEQARELLQTRLDTFLQSFQSDPTISQLRASDPLFPLGSKWFDDRVGTALELRPRDVINWAQARFRTLGKELQNTTPEEWLADRATEQNERLTSIDVVETDTGAATGNAAQHTVNRQELIDTTIEDKLIEQCRRRELNPETLPADAENLLGLTEQLLSQCIGEDHDYSLQAFERSVDAKKTPKPVFDLLVSEQTPAGEHRTTGVKFISTCSKVSAYASLRRIAENPLPPEHSLIVTESRAPLQLGPKGQELLDNLLAQGEDVFAIRELSFKSVVELDALQALIGLARSGDIEISLPDGQSEPIDAGQVAAAHHRAGRYLQHDLLRELLTEESAVAAEPELEQDSSISDEIEKFVIAQLSPDEAVSTAELTAKFQGESSAENRPEGLLEQQVERTVSVMHKAGKIIAQPEGSLTFVRLPKAISLPQDSSGELQIDSQPARFTVSQVRQAAACPRLLHLDAEATRTKSLRRPRVTRIWQNADNPTDFALGNVFHRAVEKFTDSATRSKKLHSVLEKSSGVKDLGKHLQQLVNAQIPVSSLTKANPVHVRNLQQAIRTYTNEIAGILNMGLTQRQSPTKIITEVFGDLRRQVDVTFHVGPSGRQVHVTGKLDFVFYDWQRQGRRIIDYKLTPGKSVQADLFQVAAYALMHHQQHGSKPDAGLLYLYPKRKIVEMSWAQIHEQRHQVYDLLSSMVEWQDFESSSQIGLHPPGNSAYCNGCRYNKECPSRLGPLDVGAQRTFWSDAKKSGETGEPLVQRSDATCKAPSPLTTPVTTPAVPQTNGPASETLTVKEQTCKDDVAPAPKKNASKENLVPCEPTSTKSPAESGLLLGLTPDGVDVQLPLDILPSHVAIVGAAGSGKTWMAKTVVEEAIRKGIPVLAIDPQGDLVQFIREAKSFAGTDDQSREDYLQRVDPRIYTPGSSHATRLSIDPIRFPSDSELQSIANPQRRNEERAGMLNSTISNLIKLTKTAGDKDLQSTFLLNLSKLLLAAQTTPKSTLHLRDLAAGVMAPDAVGMDNADDYLPKAQREKLGRKLRTLFDGPQARLFGGGQPLDIDAFCKSDVAGKTPLNVIYLNALANEDEKQFFVASLATELYRWMVTSKSSGGKAKLLVYIDEARDFAPAGGQKPPAKDPLIRLFSQGRKFGVAGLICTQSPRSVDYNIFSNCSTKLIGRLESAQDVDRVKEWFGNDGGTPPWLNQRKSADRGTFIARWPGIPSALNGKAFKGRPLYSLHEGAWSPSQVEEAMQENQN</sequence>
<keyword evidence="4" id="KW-1185">Reference proteome</keyword>
<dbReference type="SUPFAM" id="SSF52540">
    <property type="entry name" value="P-loop containing nucleoside triphosphate hydrolases"/>
    <property type="match status" value="2"/>
</dbReference>
<dbReference type="Proteomes" id="UP000320672">
    <property type="component" value="Chromosome"/>
</dbReference>